<reference evidence="1" key="1">
    <citation type="journal article" date="2023" name="IMA Fungus">
        <title>Comparative genomic study of the Penicillium genus elucidates a diverse pangenome and 15 lateral gene transfer events.</title>
        <authorList>
            <person name="Petersen C."/>
            <person name="Sorensen T."/>
            <person name="Nielsen M.R."/>
            <person name="Sondergaard T.E."/>
            <person name="Sorensen J.L."/>
            <person name="Fitzpatrick D.A."/>
            <person name="Frisvad J.C."/>
            <person name="Nielsen K.L."/>
        </authorList>
    </citation>
    <scope>NUCLEOTIDE SEQUENCE</scope>
    <source>
        <strain evidence="1">IBT 15450</strain>
    </source>
</reference>
<evidence type="ECO:0000313" key="2">
    <source>
        <dbReference type="Proteomes" id="UP001219568"/>
    </source>
</evidence>
<dbReference type="AlphaFoldDB" id="A0AAD6IH26"/>
<sequence length="194" mass="22105">MSTNGIRTASSVKEGLSSLEDRENQFPVNYAYDYLKGTSYLSLPDLNLNDHLRSGKFLRMSSQDDREDIHRSSHAIDIFPIQAGLPWASGIQPCRQSKYWQLTIDTTRAFLAHLAADESVQRILKSGQSIAEIARKELGTQMDEGWTKFTAYMFAEGDRQRTRLLAVVNVFIFVFDGNVLLRDSPEAIQRFKYC</sequence>
<proteinExistence type="predicted"/>
<accession>A0AAD6IH26</accession>
<organism evidence="1 2">
    <name type="scientific">Penicillium canescens</name>
    <dbReference type="NCBI Taxonomy" id="5083"/>
    <lineage>
        <taxon>Eukaryota</taxon>
        <taxon>Fungi</taxon>
        <taxon>Dikarya</taxon>
        <taxon>Ascomycota</taxon>
        <taxon>Pezizomycotina</taxon>
        <taxon>Eurotiomycetes</taxon>
        <taxon>Eurotiomycetidae</taxon>
        <taxon>Eurotiales</taxon>
        <taxon>Aspergillaceae</taxon>
        <taxon>Penicillium</taxon>
    </lineage>
</organism>
<protein>
    <submittedName>
        <fullName evidence="1">Uncharacterized protein</fullName>
    </submittedName>
</protein>
<reference evidence="1" key="2">
    <citation type="submission" date="2023-01" db="EMBL/GenBank/DDBJ databases">
        <authorList>
            <person name="Petersen C."/>
        </authorList>
    </citation>
    <scope>NUCLEOTIDE SEQUENCE</scope>
    <source>
        <strain evidence="1">IBT 15450</strain>
    </source>
</reference>
<name>A0AAD6IH26_PENCN</name>
<keyword evidence="2" id="KW-1185">Reference proteome</keyword>
<dbReference type="EMBL" id="JAQJZL010000003">
    <property type="protein sequence ID" value="KAJ6047851.1"/>
    <property type="molecule type" value="Genomic_DNA"/>
</dbReference>
<comment type="caution">
    <text evidence="1">The sequence shown here is derived from an EMBL/GenBank/DDBJ whole genome shotgun (WGS) entry which is preliminary data.</text>
</comment>
<gene>
    <name evidence="1" type="ORF">N7460_003998</name>
</gene>
<evidence type="ECO:0000313" key="1">
    <source>
        <dbReference type="EMBL" id="KAJ6047851.1"/>
    </source>
</evidence>
<dbReference type="Proteomes" id="UP001219568">
    <property type="component" value="Unassembled WGS sequence"/>
</dbReference>